<accession>A0A0E9P8J3</accession>
<dbReference type="AlphaFoldDB" id="A0A0E9P8J3"/>
<evidence type="ECO:0000313" key="1">
    <source>
        <dbReference type="EMBL" id="JAH00592.1"/>
    </source>
</evidence>
<reference evidence="1" key="2">
    <citation type="journal article" date="2015" name="Fish Shellfish Immunol.">
        <title>Early steps in the European eel (Anguilla anguilla)-Vibrio vulnificus interaction in the gills: Role of the RtxA13 toxin.</title>
        <authorList>
            <person name="Callol A."/>
            <person name="Pajuelo D."/>
            <person name="Ebbesson L."/>
            <person name="Teles M."/>
            <person name="MacKenzie S."/>
            <person name="Amaro C."/>
        </authorList>
    </citation>
    <scope>NUCLEOTIDE SEQUENCE</scope>
</reference>
<proteinExistence type="predicted"/>
<name>A0A0E9P8J3_ANGAN</name>
<sequence length="20" mass="2331">MSASQVMFYLTHARKMTTKV</sequence>
<protein>
    <submittedName>
        <fullName evidence="1">Uncharacterized protein</fullName>
    </submittedName>
</protein>
<organism evidence="1">
    <name type="scientific">Anguilla anguilla</name>
    <name type="common">European freshwater eel</name>
    <name type="synonym">Muraena anguilla</name>
    <dbReference type="NCBI Taxonomy" id="7936"/>
    <lineage>
        <taxon>Eukaryota</taxon>
        <taxon>Metazoa</taxon>
        <taxon>Chordata</taxon>
        <taxon>Craniata</taxon>
        <taxon>Vertebrata</taxon>
        <taxon>Euteleostomi</taxon>
        <taxon>Actinopterygii</taxon>
        <taxon>Neopterygii</taxon>
        <taxon>Teleostei</taxon>
        <taxon>Anguilliformes</taxon>
        <taxon>Anguillidae</taxon>
        <taxon>Anguilla</taxon>
    </lineage>
</organism>
<dbReference type="EMBL" id="GBXM01107985">
    <property type="protein sequence ID" value="JAH00592.1"/>
    <property type="molecule type" value="Transcribed_RNA"/>
</dbReference>
<reference evidence="1" key="1">
    <citation type="submission" date="2014-11" db="EMBL/GenBank/DDBJ databases">
        <authorList>
            <person name="Amaro Gonzalez C."/>
        </authorList>
    </citation>
    <scope>NUCLEOTIDE SEQUENCE</scope>
</reference>